<organism evidence="5">
    <name type="scientific">Psilocybe cubensis</name>
    <name type="common">Psychedelic mushroom</name>
    <name type="synonym">Stropharia cubensis</name>
    <dbReference type="NCBI Taxonomy" id="181762"/>
    <lineage>
        <taxon>Eukaryota</taxon>
        <taxon>Fungi</taxon>
        <taxon>Dikarya</taxon>
        <taxon>Basidiomycota</taxon>
        <taxon>Agaricomycotina</taxon>
        <taxon>Agaricomycetes</taxon>
        <taxon>Agaricomycetidae</taxon>
        <taxon>Agaricales</taxon>
        <taxon>Agaricineae</taxon>
        <taxon>Strophariaceae</taxon>
        <taxon>Psilocybe</taxon>
    </lineage>
</organism>
<name>A0A8H7XML8_PSICU</name>
<reference evidence="5" key="1">
    <citation type="submission" date="2021-02" db="EMBL/GenBank/DDBJ databases">
        <title>Psilocybe cubensis genome.</title>
        <authorList>
            <person name="Mckernan K.J."/>
            <person name="Crawford S."/>
            <person name="Trippe A."/>
            <person name="Kane L.T."/>
            <person name="Mclaughlin S."/>
        </authorList>
    </citation>
    <scope>NUCLEOTIDE SEQUENCE [LARGE SCALE GENOMIC DNA]</scope>
    <source>
        <strain evidence="5">MGC-MH-2018</strain>
    </source>
</reference>
<dbReference type="PANTHER" id="PTHR11559">
    <property type="entry name" value="CARBOXYLESTERASE"/>
    <property type="match status" value="1"/>
</dbReference>
<dbReference type="EC" id="3.1.1.-" evidence="3"/>
<proteinExistence type="inferred from homology"/>
<accession>A0A8H7XML8</accession>
<evidence type="ECO:0000256" key="2">
    <source>
        <dbReference type="ARBA" id="ARBA00022801"/>
    </source>
</evidence>
<keyword evidence="2 3" id="KW-0378">Hydrolase</keyword>
<dbReference type="InterPro" id="IPR050309">
    <property type="entry name" value="Type-B_Carboxylest/Lipase"/>
</dbReference>
<dbReference type="InterPro" id="IPR029058">
    <property type="entry name" value="AB_hydrolase_fold"/>
</dbReference>
<dbReference type="InterPro" id="IPR019826">
    <property type="entry name" value="Carboxylesterase_B_AS"/>
</dbReference>
<comment type="similarity">
    <text evidence="1 3">Belongs to the type-B carboxylesterase/lipase family.</text>
</comment>
<dbReference type="GO" id="GO:0016787">
    <property type="term" value="F:hydrolase activity"/>
    <property type="evidence" value="ECO:0007669"/>
    <property type="project" value="UniProtKB-KW"/>
</dbReference>
<evidence type="ECO:0000256" key="3">
    <source>
        <dbReference type="RuleBase" id="RU361235"/>
    </source>
</evidence>
<evidence type="ECO:0000259" key="4">
    <source>
        <dbReference type="Pfam" id="PF00135"/>
    </source>
</evidence>
<dbReference type="SUPFAM" id="SSF53474">
    <property type="entry name" value="alpha/beta-Hydrolases"/>
    <property type="match status" value="1"/>
</dbReference>
<dbReference type="InterPro" id="IPR002018">
    <property type="entry name" value="CarbesteraseB"/>
</dbReference>
<comment type="caution">
    <text evidence="5">The sequence shown here is derived from an EMBL/GenBank/DDBJ whole genome shotgun (WGS) entry which is preliminary data.</text>
</comment>
<dbReference type="PROSITE" id="PS00122">
    <property type="entry name" value="CARBOXYLESTERASE_B_1"/>
    <property type="match status" value="1"/>
</dbReference>
<protein>
    <recommendedName>
        <fullName evidence="3">Carboxylic ester hydrolase</fullName>
        <ecNumber evidence="3">3.1.1.-</ecNumber>
    </recommendedName>
</protein>
<evidence type="ECO:0000313" key="5">
    <source>
        <dbReference type="EMBL" id="KAG5162360.1"/>
    </source>
</evidence>
<dbReference type="AlphaFoldDB" id="A0A8H7XML8"/>
<dbReference type="EMBL" id="JAFIQS010000019">
    <property type="protein sequence ID" value="KAG5162360.1"/>
    <property type="molecule type" value="Genomic_DNA"/>
</dbReference>
<dbReference type="Pfam" id="PF00135">
    <property type="entry name" value="COesterase"/>
    <property type="match status" value="1"/>
</dbReference>
<gene>
    <name evidence="5" type="ORF">JR316_012683</name>
</gene>
<dbReference type="Gene3D" id="3.40.50.1820">
    <property type="entry name" value="alpha/beta hydrolase"/>
    <property type="match status" value="1"/>
</dbReference>
<feature type="domain" description="Carboxylesterase type B" evidence="4">
    <location>
        <begin position="11"/>
        <end position="332"/>
    </location>
</feature>
<evidence type="ECO:0000256" key="1">
    <source>
        <dbReference type="ARBA" id="ARBA00005964"/>
    </source>
</evidence>
<sequence length="396" mass="43475">MSYVDAQATRTVEKSISAGTPIIFVTMNYRLSAYGFLAGSEVHNEGIGNFGLYDQRVALKWIQTYIHAFGGDSTRVTILGQSAGAISASLQMLAFGGDTQGLFHGAFMQSGAPVPVDSMLNGQGVYDLISSKTGCDKTLDSLKCLREIPLEQLKSAVDASPNFVGPEGLHLAWPPRADGIFLQEAPMKQILAGKVSSIPIVSGNCDDEGTGFSISPLLAIHVLTEDSYRGWIRDVWLPNATEDELSKLWDYYPADPTQGSPFDTGLNNTIYTNYKRVSAFQGDIVFQAPRRFMLKHIASKQKVWSYLSKRLKLSGPLGSDHGSDLRVNLTDPYVISFVNTLNPNVDGTTAWPEYTNDTPNMLTFYDDPLPSPNVTQDTYRLLPMEYLSNLSLAYPI</sequence>